<comment type="caution">
    <text evidence="3">The sequence shown here is derived from an EMBL/GenBank/DDBJ whole genome shotgun (WGS) entry which is preliminary data.</text>
</comment>
<organism evidence="3 4">
    <name type="scientific">Rhodocytophaga aerolata</name>
    <dbReference type="NCBI Taxonomy" id="455078"/>
    <lineage>
        <taxon>Bacteria</taxon>
        <taxon>Pseudomonadati</taxon>
        <taxon>Bacteroidota</taxon>
        <taxon>Cytophagia</taxon>
        <taxon>Cytophagales</taxon>
        <taxon>Rhodocytophagaceae</taxon>
        <taxon>Rhodocytophaga</taxon>
    </lineage>
</organism>
<dbReference type="EMBL" id="JAUKPO010000013">
    <property type="protein sequence ID" value="MDO1448681.1"/>
    <property type="molecule type" value="Genomic_DNA"/>
</dbReference>
<reference evidence="3" key="1">
    <citation type="submission" date="2023-07" db="EMBL/GenBank/DDBJ databases">
        <title>The genome sequence of Rhodocytophaga aerolata KACC 12507.</title>
        <authorList>
            <person name="Zhang X."/>
        </authorList>
    </citation>
    <scope>NUCLEOTIDE SEQUENCE</scope>
    <source>
        <strain evidence="3">KACC 12507</strain>
    </source>
</reference>
<dbReference type="Pfam" id="PF26303">
    <property type="entry name" value="UPF0323"/>
    <property type="match status" value="1"/>
</dbReference>
<dbReference type="InterPro" id="IPR059092">
    <property type="entry name" value="UPF0323_dom"/>
</dbReference>
<name>A0ABT8R9B2_9BACT</name>
<dbReference type="Proteomes" id="UP001168528">
    <property type="component" value="Unassembled WGS sequence"/>
</dbReference>
<feature type="region of interest" description="Disordered" evidence="1">
    <location>
        <begin position="166"/>
        <end position="198"/>
    </location>
</feature>
<feature type="domain" description="UPF0323" evidence="2">
    <location>
        <begin position="58"/>
        <end position="174"/>
    </location>
</feature>
<sequence length="198" mass="21533">MIQKRKGAFIRKVKDITISSTLSLGLLGTTLFMQGCDNNGSADSNTEEYEVAFTKGMQTHIQETEKGVFKITDEKVVGEGESKAIVTFLNGQTDTLSLEAAKRIVDAEGSNWDDNNQQEVRQGNYGGGGLSSVLMYGALGYYMGRSMNSRPNPGFYASPDVYNRAQQHTSTIQSSRISRPVNSSKGYFKSGSNRSVGA</sequence>
<evidence type="ECO:0000259" key="2">
    <source>
        <dbReference type="Pfam" id="PF26303"/>
    </source>
</evidence>
<keyword evidence="4" id="KW-1185">Reference proteome</keyword>
<protein>
    <recommendedName>
        <fullName evidence="2">UPF0323 domain-containing protein</fullName>
    </recommendedName>
</protein>
<gene>
    <name evidence="3" type="ORF">Q0590_20560</name>
</gene>
<evidence type="ECO:0000313" key="3">
    <source>
        <dbReference type="EMBL" id="MDO1448681.1"/>
    </source>
</evidence>
<evidence type="ECO:0000256" key="1">
    <source>
        <dbReference type="SAM" id="MobiDB-lite"/>
    </source>
</evidence>
<accession>A0ABT8R9B2</accession>
<evidence type="ECO:0000313" key="4">
    <source>
        <dbReference type="Proteomes" id="UP001168528"/>
    </source>
</evidence>
<dbReference type="RefSeq" id="WP_302039481.1">
    <property type="nucleotide sequence ID" value="NZ_JAUKPO010000013.1"/>
</dbReference>
<proteinExistence type="predicted"/>